<proteinExistence type="predicted"/>
<evidence type="ECO:0000313" key="1">
    <source>
        <dbReference type="EMBL" id="RIV19740.1"/>
    </source>
</evidence>
<reference evidence="1 2" key="1">
    <citation type="submission" date="2018-08" db="EMBL/GenBank/DDBJ databases">
        <title>Fibrisoma montanum sp. nov., isolated from Danxia mountain soil.</title>
        <authorList>
            <person name="Huang Y."/>
        </authorList>
    </citation>
    <scope>NUCLEOTIDE SEQUENCE [LARGE SCALE GENOMIC DNA]</scope>
    <source>
        <strain evidence="1 2">HYT19</strain>
    </source>
</reference>
<organism evidence="1 2">
    <name type="scientific">Fibrisoma montanum</name>
    <dbReference type="NCBI Taxonomy" id="2305895"/>
    <lineage>
        <taxon>Bacteria</taxon>
        <taxon>Pseudomonadati</taxon>
        <taxon>Bacteroidota</taxon>
        <taxon>Cytophagia</taxon>
        <taxon>Cytophagales</taxon>
        <taxon>Spirosomataceae</taxon>
        <taxon>Fibrisoma</taxon>
    </lineage>
</organism>
<protein>
    <submittedName>
        <fullName evidence="1">Uncharacterized protein</fullName>
    </submittedName>
</protein>
<sequence>MGYTTIGDSRGIERLVAFNQVRLQQYTERTGQTRIQVIDQLMKAFGRDCNQAAVNALMDPVVDPEYSSETYRQLHADILAGRL</sequence>
<accession>A0A418M2C6</accession>
<dbReference type="EMBL" id="QXED01000007">
    <property type="protein sequence ID" value="RIV19740.1"/>
    <property type="molecule type" value="Genomic_DNA"/>
</dbReference>
<dbReference type="RefSeq" id="WP_119670026.1">
    <property type="nucleotide sequence ID" value="NZ_QXED01000007.1"/>
</dbReference>
<evidence type="ECO:0000313" key="2">
    <source>
        <dbReference type="Proteomes" id="UP000283523"/>
    </source>
</evidence>
<dbReference type="AlphaFoldDB" id="A0A418M2C6"/>
<gene>
    <name evidence="1" type="ORF">DYU11_22690</name>
</gene>
<dbReference type="Proteomes" id="UP000283523">
    <property type="component" value="Unassembled WGS sequence"/>
</dbReference>
<keyword evidence="2" id="KW-1185">Reference proteome</keyword>
<name>A0A418M2C6_9BACT</name>
<comment type="caution">
    <text evidence="1">The sequence shown here is derived from an EMBL/GenBank/DDBJ whole genome shotgun (WGS) entry which is preliminary data.</text>
</comment>